<proteinExistence type="predicted"/>
<dbReference type="PANTHER" id="PTHR35525:SF3">
    <property type="entry name" value="BLL6575 PROTEIN"/>
    <property type="match status" value="1"/>
</dbReference>
<protein>
    <submittedName>
        <fullName evidence="2">Putative RNA-binding Zn ribbon-like protein</fullName>
    </submittedName>
</protein>
<name>A0A3E0I5M4_9PSEU</name>
<dbReference type="SUPFAM" id="SSF160904">
    <property type="entry name" value="Jann2411-like"/>
    <property type="match status" value="1"/>
</dbReference>
<comment type="caution">
    <text evidence="2">The sequence shown here is derived from an EMBL/GenBank/DDBJ whole genome shotgun (WGS) entry which is preliminary data.</text>
</comment>
<dbReference type="InterPro" id="IPR010852">
    <property type="entry name" value="ABATE"/>
</dbReference>
<accession>A0A3E0I5M4</accession>
<dbReference type="OrthoDB" id="3211108at2"/>
<sequence length="174" mass="18864">MRYYQFVTTFPLLGEPLAVDLANTAIRLRGRDVDLLADDDAVTAWLDLHPDLDPVPGEALRTLRDAVREIFRSAVDASPASPPAVDTINSAARDCEAVLTSTSDGPGVAWTGGALAVIARSAIEVVAGNNLRGCANHDCVLFFAHGDDRRKFCDTRTCANRARQARHRERHAQA</sequence>
<evidence type="ECO:0000259" key="1">
    <source>
        <dbReference type="Pfam" id="PF11706"/>
    </source>
</evidence>
<dbReference type="InterPro" id="IPR021005">
    <property type="entry name" value="Znf_CGNR"/>
</dbReference>
<dbReference type="AlphaFoldDB" id="A0A3E0I5M4"/>
<evidence type="ECO:0000313" key="3">
    <source>
        <dbReference type="Proteomes" id="UP000256269"/>
    </source>
</evidence>
<dbReference type="Gene3D" id="1.10.3300.10">
    <property type="entry name" value="Jann2411-like domain"/>
    <property type="match status" value="1"/>
</dbReference>
<dbReference type="Pfam" id="PF11706">
    <property type="entry name" value="zf-CGNR"/>
    <property type="match status" value="1"/>
</dbReference>
<keyword evidence="3" id="KW-1185">Reference proteome</keyword>
<dbReference type="Pfam" id="PF07336">
    <property type="entry name" value="ABATE"/>
    <property type="match status" value="1"/>
</dbReference>
<evidence type="ECO:0000313" key="2">
    <source>
        <dbReference type="EMBL" id="REH54054.1"/>
    </source>
</evidence>
<dbReference type="InterPro" id="IPR023286">
    <property type="entry name" value="ABATE_dom_sf"/>
</dbReference>
<feature type="domain" description="Zinc finger CGNR" evidence="1">
    <location>
        <begin position="131"/>
        <end position="171"/>
    </location>
</feature>
<gene>
    <name evidence="2" type="ORF">BCF44_102286</name>
</gene>
<organism evidence="2 3">
    <name type="scientific">Kutzneria buriramensis</name>
    <dbReference type="NCBI Taxonomy" id="1045776"/>
    <lineage>
        <taxon>Bacteria</taxon>
        <taxon>Bacillati</taxon>
        <taxon>Actinomycetota</taxon>
        <taxon>Actinomycetes</taxon>
        <taxon>Pseudonocardiales</taxon>
        <taxon>Pseudonocardiaceae</taxon>
        <taxon>Kutzneria</taxon>
    </lineage>
</organism>
<dbReference type="PANTHER" id="PTHR35525">
    <property type="entry name" value="BLL6575 PROTEIN"/>
    <property type="match status" value="1"/>
</dbReference>
<reference evidence="2 3" key="1">
    <citation type="submission" date="2018-08" db="EMBL/GenBank/DDBJ databases">
        <title>Genomic Encyclopedia of Archaeal and Bacterial Type Strains, Phase II (KMG-II): from individual species to whole genera.</title>
        <authorList>
            <person name="Goeker M."/>
        </authorList>
    </citation>
    <scope>NUCLEOTIDE SEQUENCE [LARGE SCALE GENOMIC DNA]</scope>
    <source>
        <strain evidence="2 3">DSM 45791</strain>
    </source>
</reference>
<dbReference type="Proteomes" id="UP000256269">
    <property type="component" value="Unassembled WGS sequence"/>
</dbReference>
<dbReference type="EMBL" id="QUNO01000002">
    <property type="protein sequence ID" value="REH54054.1"/>
    <property type="molecule type" value="Genomic_DNA"/>
</dbReference>